<dbReference type="FunFam" id="3.30.565.10:FF:000004">
    <property type="entry name" value="DNA topoisomerase 2"/>
    <property type="match status" value="1"/>
</dbReference>
<dbReference type="GO" id="GO:0003918">
    <property type="term" value="F:DNA topoisomerase type II (double strand cut, ATP-hydrolyzing) activity"/>
    <property type="evidence" value="ECO:0007669"/>
    <property type="project" value="UniProtKB-UniRule"/>
</dbReference>
<dbReference type="InterPro" id="IPR050634">
    <property type="entry name" value="DNA_Topoisomerase_II"/>
</dbReference>
<proteinExistence type="inferred from homology"/>
<dbReference type="InterPro" id="IPR020568">
    <property type="entry name" value="Ribosomal_Su5_D2-typ_SF"/>
</dbReference>
<dbReference type="InterPro" id="IPR006171">
    <property type="entry name" value="TOPRIM_dom"/>
</dbReference>
<dbReference type="Gene3D" id="1.10.268.10">
    <property type="entry name" value="Topoisomerase, domain 3"/>
    <property type="match status" value="1"/>
</dbReference>
<comment type="catalytic activity">
    <reaction evidence="1 15 16">
        <text>ATP-dependent breakage, passage and rejoining of double-stranded DNA.</text>
        <dbReference type="EC" id="5.6.2.2"/>
    </reaction>
</comment>
<dbReference type="GO" id="GO:0005634">
    <property type="term" value="C:nucleus"/>
    <property type="evidence" value="ECO:0007669"/>
    <property type="project" value="UniProtKB-SubCell"/>
</dbReference>
<evidence type="ECO:0000256" key="9">
    <source>
        <dbReference type="ARBA" id="ARBA00022840"/>
    </source>
</evidence>
<dbReference type="GO" id="GO:0000819">
    <property type="term" value="P:sister chromatid segregation"/>
    <property type="evidence" value="ECO:0007669"/>
    <property type="project" value="TreeGrafter"/>
</dbReference>
<feature type="compositionally biased region" description="Basic residues" evidence="17">
    <location>
        <begin position="1550"/>
        <end position="1559"/>
    </location>
</feature>
<dbReference type="SUPFAM" id="SSF56719">
    <property type="entry name" value="Type II DNA topoisomerase"/>
    <property type="match status" value="1"/>
</dbReference>
<dbReference type="GO" id="GO:0006265">
    <property type="term" value="P:DNA topological change"/>
    <property type="evidence" value="ECO:0007669"/>
    <property type="project" value="UniProtKB-UniRule"/>
</dbReference>
<evidence type="ECO:0000256" key="10">
    <source>
        <dbReference type="ARBA" id="ARBA00022842"/>
    </source>
</evidence>
<keyword evidence="14" id="KW-0539">Nucleus</keyword>
<dbReference type="InterPro" id="IPR013506">
    <property type="entry name" value="Topo_IIA_bsu_dom2"/>
</dbReference>
<evidence type="ECO:0000256" key="6">
    <source>
        <dbReference type="ARBA" id="ARBA00011080"/>
    </source>
</evidence>
<comment type="function">
    <text evidence="16">Control of topological states of DNA by transient breakage and subsequent rejoining of DNA strands. Topoisomerase II makes double-strand breaks.</text>
</comment>
<dbReference type="PROSITE" id="PS50880">
    <property type="entry name" value="TOPRIM"/>
    <property type="match status" value="1"/>
</dbReference>
<dbReference type="Gene3D" id="3.90.199.10">
    <property type="entry name" value="Topoisomerase II, domain 5"/>
    <property type="match status" value="1"/>
</dbReference>
<dbReference type="Gene3D" id="3.30.1360.40">
    <property type="match status" value="1"/>
</dbReference>
<dbReference type="GO" id="GO:0046872">
    <property type="term" value="F:metal ion binding"/>
    <property type="evidence" value="ECO:0007669"/>
    <property type="project" value="UniProtKB-KW"/>
</dbReference>
<comment type="subunit">
    <text evidence="16">Homodimer.</text>
</comment>
<dbReference type="InterPro" id="IPR014721">
    <property type="entry name" value="Ribsml_uS5_D2-typ_fold_subgr"/>
</dbReference>
<comment type="similarity">
    <text evidence="6 16">Belongs to the type II topoisomerase family.</text>
</comment>
<keyword evidence="7" id="KW-0479">Metal-binding</keyword>
<comment type="cofactor">
    <cofactor evidence="2">
        <name>Ca(2+)</name>
        <dbReference type="ChEBI" id="CHEBI:29108"/>
    </cofactor>
</comment>
<keyword evidence="11 15" id="KW-0799">Topoisomerase</keyword>
<evidence type="ECO:0000256" key="17">
    <source>
        <dbReference type="SAM" id="MobiDB-lite"/>
    </source>
</evidence>
<dbReference type="InterPro" id="IPR002205">
    <property type="entry name" value="Topo_IIA_dom_A"/>
</dbReference>
<dbReference type="Gene3D" id="3.30.565.10">
    <property type="entry name" value="Histidine kinase-like ATPase, C-terminal domain"/>
    <property type="match status" value="1"/>
</dbReference>
<dbReference type="EMBL" id="HACG01029889">
    <property type="protein sequence ID" value="CEK76754.1"/>
    <property type="molecule type" value="Transcribed_RNA"/>
</dbReference>
<feature type="compositionally biased region" description="Low complexity" evidence="17">
    <location>
        <begin position="1257"/>
        <end position="1273"/>
    </location>
</feature>
<dbReference type="EC" id="5.6.2.2" evidence="16"/>
<sequence length="1602" mass="180541">MSTETGDSVKDASNKRLSVERIYQKKTQLEHILLRPDTYIGSVETVTQTMWIMDIEKNMMVQKDLTYVPGLYKIFDEIVVNAADNKQRDPKMDCIKIDIDPENNKIKVWNNGKGIPVVEHKTEKMFVPTMIFGHLLTSSNYDDSEKKVTGGRNGYGAKLCNIFSKKFVVETSAKEYKKAFKQTWANNMSQTKAPTITDSKETDFTSVTFYPDLEKFKMDKLNDDVVALFTRRAYDVAASSKGVKVFLNGKRLPVKGFKDYIDLYLADKTDDAGAPLKSVYEVINDRWEVAVAQSDKGFQQVSFVNSIATTKGGRHVDYVTDQCVSKLIEVVRKKNKGGINIKPFQVKNHLWVFVNCLIENPTFDSQTKENMTKQAKSFGSKCQVSEKFIQQVNKCGIVENILSWMKFKAQAQLNQKCHSSKHSKLKGVPKLDDANDAGTKNSHSCTLILTEGDSAKSLAVAGLGVIGRDRYGVFPLRGKLLNVREATHKQIMDNAEVNNIIKILGLHFKENYDDPLKLSQLRYGKLMIMTDQDQDGSHIKGLLINFIHHFWPSLLRHNFVEEFITPIVKVNKAKIEKSFYSMPEFEEWKRATNNWHTYKIKYYKGLGTSTSKEAKDYFSDMQRHKILFHYGGGEDDAAINLAFSKKKIEERKEWLTNHMVEKKRRLEMGLPELYLYGKDTKSISFSDFVNRELILFSNTDINRSIPSLMDGLKPGQRKVMFTCIKRNLVNKEIKVAQLAGSVAEQSAYHHGEASLMGTIINLAQNFVGSNNLNLIQPLGQFGTRIHGGKDAASPRYIFTMLSPLTPHVLNANDDALLTNLYDDNQKIEPEWYCPIIPMVLVNGAEGIGTGWSTKIPNYDVREVVANVRRMIEGLDPLPMLPSFKGFKGVIEEIGSDDSRCATHGEIAIIDDTTVEITELPIRTWTQSYKEDVLEVMLHGTEKQPPLITNYKEYNTDSTVKFVIKMAADKLAQYELEGLHKLFKLTTTISTNSMVLFNHEGCIKRYEKVEEILQEFFTTRMMFYQRRKDYLEGMMAAESLKMDNIARFIMEKCDGTITIENKPKKELIQLLVRGGYDSDPVKAWKEVQNKGKDDLMDTEEEVEDVSGPDFNYILGMPLWNLSKEKKDELCKQRDAKAEELRLLRKKTPKDLWRDDLDAFVITLEEVERKEIETETTEKPVKLGKTGKQQKLKKPVMDTLPSPMGRRVVPKISLTVKTKLEKDASKRLFKDKIKKEETGEDDAQDNSLEIVKREEDETSPTSGTPPTSNPSKRGGAAAGKGGRARGGGRGGANAANRAKKISSSPAKKVNLSPAKGRKQKKRNPWSDSDGSAVSDQSDLDDVGFGADVVIPRDTSRRAAAAKVKYNFDNEEEVESDIDDEEKAEFVAYDPETGHMENGAATHVNDSLNEDKDIVLSSDEEVMPKAPPKPSKEVAAKKTIKKPAAKKPKKAVDVPDLPPVVIGEKKVEESKAALSNKELYPISEDEDDDDLFKPKPLAKTVAARADKEKDAPPKKAPKKKVMVLDDDTPSKPVKKVVATKRTKEDDSDCFIPSKKRAKGKKTTIKDSDSDDDVTEVMMPSSRVTTGRSKAPVKYNFSSDDDDDFE</sequence>
<keyword evidence="10" id="KW-0460">Magnesium</keyword>
<dbReference type="SMART" id="SM00434">
    <property type="entry name" value="TOP4c"/>
    <property type="match status" value="1"/>
</dbReference>
<dbReference type="PANTHER" id="PTHR10169:SF38">
    <property type="entry name" value="DNA TOPOISOMERASE 2"/>
    <property type="match status" value="1"/>
</dbReference>
<feature type="compositionally biased region" description="Basic and acidic residues" evidence="17">
    <location>
        <begin position="1170"/>
        <end position="1179"/>
    </location>
</feature>
<evidence type="ECO:0000256" key="13">
    <source>
        <dbReference type="ARBA" id="ARBA00023235"/>
    </source>
</evidence>
<dbReference type="SUPFAM" id="SSF55874">
    <property type="entry name" value="ATPase domain of HSP90 chaperone/DNA topoisomerase II/histidine kinase"/>
    <property type="match status" value="1"/>
</dbReference>
<dbReference type="SMART" id="SM00433">
    <property type="entry name" value="TOP2c"/>
    <property type="match status" value="1"/>
</dbReference>
<dbReference type="InterPro" id="IPR001241">
    <property type="entry name" value="Topo_IIA"/>
</dbReference>
<dbReference type="GO" id="GO:0000712">
    <property type="term" value="P:resolution of meiotic recombination intermediates"/>
    <property type="evidence" value="ECO:0007669"/>
    <property type="project" value="TreeGrafter"/>
</dbReference>
<evidence type="ECO:0000256" key="7">
    <source>
        <dbReference type="ARBA" id="ARBA00022723"/>
    </source>
</evidence>
<dbReference type="InterPro" id="IPR013759">
    <property type="entry name" value="Topo_IIA_B_C"/>
</dbReference>
<evidence type="ECO:0000256" key="4">
    <source>
        <dbReference type="ARBA" id="ARBA00001946"/>
    </source>
</evidence>
<evidence type="ECO:0000313" key="20">
    <source>
        <dbReference type="EMBL" id="CEK76753.1"/>
    </source>
</evidence>
<feature type="compositionally biased region" description="Gly residues" evidence="17">
    <location>
        <begin position="1274"/>
        <end position="1289"/>
    </location>
</feature>
<comment type="cofactor">
    <cofactor evidence="3">
        <name>Mn(2+)</name>
        <dbReference type="ChEBI" id="CHEBI:29035"/>
    </cofactor>
</comment>
<dbReference type="PRINTS" id="PR01158">
    <property type="entry name" value="TOPISMRASEII"/>
</dbReference>
<evidence type="ECO:0000313" key="21">
    <source>
        <dbReference type="EMBL" id="CEK76754.1"/>
    </source>
</evidence>
<comment type="subcellular location">
    <subcellularLocation>
        <location evidence="5">Nucleus</location>
    </subcellularLocation>
</comment>
<dbReference type="InterPro" id="IPR013757">
    <property type="entry name" value="Topo_IIA_A_a_sf"/>
</dbReference>
<evidence type="ECO:0000256" key="12">
    <source>
        <dbReference type="ARBA" id="ARBA00023125"/>
    </source>
</evidence>
<dbReference type="InterPro" id="IPR001154">
    <property type="entry name" value="TopoII_euk"/>
</dbReference>
<reference evidence="20" key="1">
    <citation type="submission" date="2014-12" db="EMBL/GenBank/DDBJ databases">
        <title>Insight into the proteome of Arion vulgaris.</title>
        <authorList>
            <person name="Aradska J."/>
            <person name="Bulat T."/>
            <person name="Smidak R."/>
            <person name="Sarate P."/>
            <person name="Gangsoo J."/>
            <person name="Sialana F."/>
            <person name="Bilban M."/>
            <person name="Lubec G."/>
        </authorList>
    </citation>
    <scope>NUCLEOTIDE SEQUENCE</scope>
    <source>
        <tissue evidence="20">Skin</tissue>
    </source>
</reference>
<keyword evidence="9 16" id="KW-0067">ATP-binding</keyword>
<evidence type="ECO:0000256" key="11">
    <source>
        <dbReference type="ARBA" id="ARBA00023029"/>
    </source>
</evidence>
<dbReference type="EMBL" id="HACG01029888">
    <property type="protein sequence ID" value="CEK76753.1"/>
    <property type="molecule type" value="Transcribed_RNA"/>
</dbReference>
<feature type="region of interest" description="Disordered" evidence="17">
    <location>
        <begin position="1170"/>
        <end position="1208"/>
    </location>
</feature>
<evidence type="ECO:0000259" key="19">
    <source>
        <dbReference type="PROSITE" id="PS52040"/>
    </source>
</evidence>
<dbReference type="Pfam" id="PF01751">
    <property type="entry name" value="Toprim"/>
    <property type="match status" value="1"/>
</dbReference>
<keyword evidence="8 16" id="KW-0547">Nucleotide-binding</keyword>
<dbReference type="FunFam" id="3.90.199.10:FF:000002">
    <property type="entry name" value="DNA topoisomerase 2"/>
    <property type="match status" value="1"/>
</dbReference>
<dbReference type="CDD" id="cd16930">
    <property type="entry name" value="HATPase_TopII-like"/>
    <property type="match status" value="1"/>
</dbReference>
<dbReference type="InterPro" id="IPR003594">
    <property type="entry name" value="HATPase_dom"/>
</dbReference>
<feature type="compositionally biased region" description="Polar residues" evidence="17">
    <location>
        <begin position="1323"/>
        <end position="1334"/>
    </location>
</feature>
<feature type="domain" description="Topo IIA-type catalytic" evidence="19">
    <location>
        <begin position="705"/>
        <end position="1155"/>
    </location>
</feature>
<dbReference type="Gene3D" id="3.40.50.670">
    <property type="match status" value="1"/>
</dbReference>
<dbReference type="CDD" id="cd00187">
    <property type="entry name" value="TOP4c"/>
    <property type="match status" value="1"/>
</dbReference>
<organism evidence="20">
    <name type="scientific">Arion vulgaris</name>
    <dbReference type="NCBI Taxonomy" id="1028688"/>
    <lineage>
        <taxon>Eukaryota</taxon>
        <taxon>Metazoa</taxon>
        <taxon>Spiralia</taxon>
        <taxon>Lophotrochozoa</taxon>
        <taxon>Mollusca</taxon>
        <taxon>Gastropoda</taxon>
        <taxon>Heterobranchia</taxon>
        <taxon>Euthyneura</taxon>
        <taxon>Panpulmonata</taxon>
        <taxon>Eupulmonata</taxon>
        <taxon>Stylommatophora</taxon>
        <taxon>Helicina</taxon>
        <taxon>Arionoidea</taxon>
        <taxon>Arionidae</taxon>
        <taxon>Arion</taxon>
    </lineage>
</organism>
<dbReference type="CDD" id="cd03365">
    <property type="entry name" value="TOPRIM_TopoIIA"/>
    <property type="match status" value="1"/>
</dbReference>
<dbReference type="FunFam" id="3.30.230.10:FF:000008">
    <property type="entry name" value="DNA topoisomerase 2"/>
    <property type="match status" value="1"/>
</dbReference>
<feature type="region of interest" description="Disordered" evidence="17">
    <location>
        <begin position="1416"/>
        <end position="1602"/>
    </location>
</feature>
<dbReference type="InterPro" id="IPR031660">
    <property type="entry name" value="TOPRIM_C"/>
</dbReference>
<evidence type="ECO:0000256" key="16">
    <source>
        <dbReference type="RuleBase" id="RU362094"/>
    </source>
</evidence>
<keyword evidence="12 15" id="KW-0238">DNA-binding</keyword>
<feature type="compositionally biased region" description="Basic residues" evidence="17">
    <location>
        <begin position="1435"/>
        <end position="1446"/>
    </location>
</feature>
<dbReference type="CDD" id="cd03481">
    <property type="entry name" value="TopoIIA_Trans_ScTopoIIA"/>
    <property type="match status" value="1"/>
</dbReference>
<evidence type="ECO:0000256" key="2">
    <source>
        <dbReference type="ARBA" id="ARBA00001913"/>
    </source>
</evidence>
<dbReference type="InterPro" id="IPR018522">
    <property type="entry name" value="TopoIIA_CS"/>
</dbReference>
<gene>
    <name evidence="20" type="primary">ORF101355</name>
    <name evidence="21" type="synonym">ORF101370</name>
</gene>
<accession>A0A0B7A7H4</accession>
<dbReference type="FunFam" id="3.30.1490.30:FF:000001">
    <property type="entry name" value="DNA topoisomerase 2"/>
    <property type="match status" value="1"/>
</dbReference>
<evidence type="ECO:0000256" key="1">
    <source>
        <dbReference type="ARBA" id="ARBA00000185"/>
    </source>
</evidence>
<dbReference type="Pfam" id="PF02518">
    <property type="entry name" value="HATPase_c"/>
    <property type="match status" value="1"/>
</dbReference>
<feature type="active site" description="O-(5'-phospho-DNA)-tyrosine intermediate" evidence="15">
    <location>
        <position position="796"/>
    </location>
</feature>
<dbReference type="FunFam" id="3.30.1360.40:FF:000003">
    <property type="entry name" value="DNA topoisomerase 2"/>
    <property type="match status" value="1"/>
</dbReference>
<evidence type="ECO:0000259" key="18">
    <source>
        <dbReference type="PROSITE" id="PS50880"/>
    </source>
</evidence>
<dbReference type="InterPro" id="IPR034157">
    <property type="entry name" value="TOPRIM_TopoII"/>
</dbReference>
<dbReference type="GO" id="GO:0003677">
    <property type="term" value="F:DNA binding"/>
    <property type="evidence" value="ECO:0007669"/>
    <property type="project" value="UniProtKB-UniRule"/>
</dbReference>
<evidence type="ECO:0000256" key="8">
    <source>
        <dbReference type="ARBA" id="ARBA00022741"/>
    </source>
</evidence>
<protein>
    <recommendedName>
        <fullName evidence="16">DNA topoisomerase 2</fullName>
        <ecNumber evidence="16">5.6.2.2</ecNumber>
    </recommendedName>
</protein>
<keyword evidence="13 15" id="KW-0413">Isomerase</keyword>
<dbReference type="GO" id="GO:0005524">
    <property type="term" value="F:ATP binding"/>
    <property type="evidence" value="ECO:0007669"/>
    <property type="project" value="UniProtKB-UniRule"/>
</dbReference>
<name>A0A0B7A7H4_9EUPU</name>
<dbReference type="InterPro" id="IPR013758">
    <property type="entry name" value="Topo_IIA_A/C_ab"/>
</dbReference>
<feature type="compositionally biased region" description="Basic and acidic residues" evidence="17">
    <location>
        <begin position="1501"/>
        <end position="1510"/>
    </location>
</feature>
<dbReference type="FunFam" id="3.40.50.670:FF:000001">
    <property type="entry name" value="DNA topoisomerase 2"/>
    <property type="match status" value="2"/>
</dbReference>
<dbReference type="InterPro" id="IPR036890">
    <property type="entry name" value="HATPase_C_sf"/>
</dbReference>
<dbReference type="Pfam" id="PF00521">
    <property type="entry name" value="DNA_topoisoIV"/>
    <property type="match status" value="1"/>
</dbReference>
<evidence type="ECO:0000256" key="5">
    <source>
        <dbReference type="ARBA" id="ARBA00004123"/>
    </source>
</evidence>
<comment type="cofactor">
    <cofactor evidence="4">
        <name>Mg(2+)</name>
        <dbReference type="ChEBI" id="CHEBI:18420"/>
    </cofactor>
</comment>
<dbReference type="InterPro" id="IPR013760">
    <property type="entry name" value="Topo_IIA-like_dom_sf"/>
</dbReference>
<dbReference type="PANTHER" id="PTHR10169">
    <property type="entry name" value="DNA TOPOISOMERASE/GYRASE"/>
    <property type="match status" value="1"/>
</dbReference>
<dbReference type="SUPFAM" id="SSF54211">
    <property type="entry name" value="Ribosomal protein S5 domain 2-like"/>
    <property type="match status" value="1"/>
</dbReference>
<dbReference type="PROSITE" id="PS00177">
    <property type="entry name" value="TOPOISOMERASE_II"/>
    <property type="match status" value="1"/>
</dbReference>
<dbReference type="Pfam" id="PF16898">
    <property type="entry name" value="TOPRIM_C"/>
    <property type="match status" value="1"/>
</dbReference>
<dbReference type="PRINTS" id="PR00418">
    <property type="entry name" value="TPI2FAMILY"/>
</dbReference>
<feature type="domain" description="Toprim" evidence="18">
    <location>
        <begin position="445"/>
        <end position="562"/>
    </location>
</feature>
<evidence type="ECO:0000256" key="3">
    <source>
        <dbReference type="ARBA" id="ARBA00001936"/>
    </source>
</evidence>
<dbReference type="Gene3D" id="3.30.230.10">
    <property type="match status" value="1"/>
</dbReference>
<dbReference type="Pfam" id="PF00204">
    <property type="entry name" value="DNA_gyraseB"/>
    <property type="match status" value="1"/>
</dbReference>
<feature type="region of interest" description="Disordered" evidence="17">
    <location>
        <begin position="1232"/>
        <end position="1341"/>
    </location>
</feature>
<evidence type="ECO:0000256" key="14">
    <source>
        <dbReference type="ARBA" id="ARBA00023242"/>
    </source>
</evidence>
<dbReference type="PROSITE" id="PS52040">
    <property type="entry name" value="TOPO_IIA"/>
    <property type="match status" value="1"/>
</dbReference>
<dbReference type="FunFam" id="1.10.268.10:FF:000002">
    <property type="entry name" value="DNA topoisomerase 2"/>
    <property type="match status" value="1"/>
</dbReference>
<evidence type="ECO:0000256" key="15">
    <source>
        <dbReference type="PROSITE-ProRule" id="PRU01384"/>
    </source>
</evidence>
<dbReference type="Gene3D" id="3.30.1490.30">
    <property type="match status" value="1"/>
</dbReference>